<dbReference type="STRING" id="45610.AOC03_10730"/>
<keyword evidence="4 7" id="KW-0812">Transmembrane</keyword>
<dbReference type="InterPro" id="IPR003317">
    <property type="entry name" value="Cyt-d_oxidase_su2"/>
</dbReference>
<evidence type="ECO:0000256" key="2">
    <source>
        <dbReference type="ARBA" id="ARBA00007543"/>
    </source>
</evidence>
<feature type="transmembrane region" description="Helical" evidence="7">
    <location>
        <begin position="263"/>
        <end position="286"/>
    </location>
</feature>
<protein>
    <submittedName>
        <fullName evidence="8">Ubiquinol oxidase subunit II</fullName>
    </submittedName>
</protein>
<evidence type="ECO:0000256" key="3">
    <source>
        <dbReference type="ARBA" id="ARBA00022475"/>
    </source>
</evidence>
<dbReference type="PANTHER" id="PTHR43141">
    <property type="entry name" value="CYTOCHROME BD2 SUBUNIT II"/>
    <property type="match status" value="1"/>
</dbReference>
<keyword evidence="3" id="KW-1003">Cell membrane</keyword>
<evidence type="ECO:0000313" key="9">
    <source>
        <dbReference type="Proteomes" id="UP000059847"/>
    </source>
</evidence>
<keyword evidence="9" id="KW-1185">Reference proteome</keyword>
<evidence type="ECO:0000256" key="1">
    <source>
        <dbReference type="ARBA" id="ARBA00004651"/>
    </source>
</evidence>
<dbReference type="PIRSF" id="PIRSF000267">
    <property type="entry name" value="Cyt_oxidse_sub2"/>
    <property type="match status" value="1"/>
</dbReference>
<gene>
    <name evidence="8" type="ORF">AOC03_10730</name>
</gene>
<dbReference type="GO" id="GO:0070069">
    <property type="term" value="C:cytochrome complex"/>
    <property type="evidence" value="ECO:0007669"/>
    <property type="project" value="TreeGrafter"/>
</dbReference>
<dbReference type="GO" id="GO:0019646">
    <property type="term" value="P:aerobic electron transport chain"/>
    <property type="evidence" value="ECO:0007669"/>
    <property type="project" value="TreeGrafter"/>
</dbReference>
<dbReference type="PANTHER" id="PTHR43141:SF4">
    <property type="entry name" value="CYTOCHROME BD2 SUBUNIT II"/>
    <property type="match status" value="1"/>
</dbReference>
<evidence type="ECO:0000256" key="6">
    <source>
        <dbReference type="ARBA" id="ARBA00023136"/>
    </source>
</evidence>
<organism evidence="8 9">
    <name type="scientific">Psychrobacter urativorans</name>
    <dbReference type="NCBI Taxonomy" id="45610"/>
    <lineage>
        <taxon>Bacteria</taxon>
        <taxon>Pseudomonadati</taxon>
        <taxon>Pseudomonadota</taxon>
        <taxon>Gammaproteobacteria</taxon>
        <taxon>Moraxellales</taxon>
        <taxon>Moraxellaceae</taxon>
        <taxon>Psychrobacter</taxon>
    </lineage>
</organism>
<dbReference type="GO" id="GO:0016682">
    <property type="term" value="F:oxidoreductase activity, acting on diphenols and related substances as donors, oxygen as acceptor"/>
    <property type="evidence" value="ECO:0007669"/>
    <property type="project" value="TreeGrafter"/>
</dbReference>
<evidence type="ECO:0000256" key="4">
    <source>
        <dbReference type="ARBA" id="ARBA00022692"/>
    </source>
</evidence>
<evidence type="ECO:0000256" key="7">
    <source>
        <dbReference type="SAM" id="Phobius"/>
    </source>
</evidence>
<dbReference type="KEGG" id="pur:AOC03_10730"/>
<feature type="transmembrane region" description="Helical" evidence="7">
    <location>
        <begin position="12"/>
        <end position="43"/>
    </location>
</feature>
<reference evidence="8 9" key="1">
    <citation type="submission" date="2015-09" db="EMBL/GenBank/DDBJ databases">
        <title>Complete genome of Psychrobacter urativorans R10.10B.</title>
        <authorList>
            <person name="See-Too W.S."/>
            <person name="Chan K.G."/>
        </authorList>
    </citation>
    <scope>NUCLEOTIDE SEQUENCE [LARGE SCALE GENOMIC DNA]</scope>
    <source>
        <strain evidence="8 9">R10.10B</strain>
    </source>
</reference>
<dbReference type="EMBL" id="CP012678">
    <property type="protein sequence ID" value="ALF60455.1"/>
    <property type="molecule type" value="Genomic_DNA"/>
</dbReference>
<dbReference type="Proteomes" id="UP000059847">
    <property type="component" value="Chromosome"/>
</dbReference>
<accession>A0A0M5MK57</accession>
<evidence type="ECO:0000313" key="8">
    <source>
        <dbReference type="EMBL" id="ALF60455.1"/>
    </source>
</evidence>
<dbReference type="GO" id="GO:0009055">
    <property type="term" value="F:electron transfer activity"/>
    <property type="evidence" value="ECO:0007669"/>
    <property type="project" value="TreeGrafter"/>
</dbReference>
<dbReference type="AlphaFoldDB" id="A0A0M5MK57"/>
<comment type="similarity">
    <text evidence="2">Belongs to the cytochrome ubiquinol oxidase subunit 2 family.</text>
</comment>
<dbReference type="GO" id="GO:0005886">
    <property type="term" value="C:plasma membrane"/>
    <property type="evidence" value="ECO:0007669"/>
    <property type="project" value="UniProtKB-SubCell"/>
</dbReference>
<feature type="transmembrane region" description="Helical" evidence="7">
    <location>
        <begin position="231"/>
        <end position="251"/>
    </location>
</feature>
<sequence>MFNFGNVLDLPLIWGGLIALAVFVYILLDGFDLGCGILFPFAGSDKNRSRIMNSIAPFWDGNETWLVLGGGGLFAAFPVAYGIIMTGLYLPVTFMLFGLIMRGVAFEFRFKSSSRRYVWDTFFFIGSVVATFFQGIMLGALVQGMEASNRLYSGGPFDWFTPFSIVCGIALLIGYALLGSTWLIIKTEHKLQVWARKVSGWMLSALVLAMIVVTVFMYFSDIEALEGWFSFPGLLYLAPMPIIVVALFFLMRKDLTGEREYRPFLLTVALFLMGYIGVCSAIFPYIVPYQMTIYEAAAADTSLSFMLIGAGIMLPIILSYTAFAYYTFKGKTDHEHMY</sequence>
<dbReference type="OrthoDB" id="9776710at2"/>
<feature type="transmembrane region" description="Helical" evidence="7">
    <location>
        <begin position="122"/>
        <end position="142"/>
    </location>
</feature>
<evidence type="ECO:0000256" key="5">
    <source>
        <dbReference type="ARBA" id="ARBA00022989"/>
    </source>
</evidence>
<dbReference type="RefSeq" id="WP_062535874.1">
    <property type="nucleotide sequence ID" value="NZ_CP012678.1"/>
</dbReference>
<feature type="transmembrane region" description="Helical" evidence="7">
    <location>
        <begin position="306"/>
        <end position="328"/>
    </location>
</feature>
<comment type="subcellular location">
    <subcellularLocation>
        <location evidence="1">Cell membrane</location>
        <topology evidence="1">Multi-pass membrane protein</topology>
    </subcellularLocation>
</comment>
<keyword evidence="6 7" id="KW-0472">Membrane</keyword>
<keyword evidence="5 7" id="KW-1133">Transmembrane helix</keyword>
<dbReference type="Pfam" id="PF02322">
    <property type="entry name" value="Cyt_bd_oxida_II"/>
    <property type="match status" value="1"/>
</dbReference>
<dbReference type="NCBIfam" id="TIGR00203">
    <property type="entry name" value="cydB"/>
    <property type="match status" value="1"/>
</dbReference>
<name>A0A0M5MK57_9GAMM</name>
<feature type="transmembrane region" description="Helical" evidence="7">
    <location>
        <begin position="162"/>
        <end position="185"/>
    </location>
</feature>
<proteinExistence type="inferred from homology"/>
<feature type="transmembrane region" description="Helical" evidence="7">
    <location>
        <begin position="197"/>
        <end position="219"/>
    </location>
</feature>